<reference evidence="14 15" key="1">
    <citation type="submission" date="2021-03" db="EMBL/GenBank/DDBJ databases">
        <title>novel species isolated from a fishpond in China.</title>
        <authorList>
            <person name="Lu H."/>
            <person name="Cai Z."/>
        </authorList>
    </citation>
    <scope>NUCLEOTIDE SEQUENCE [LARGE SCALE GENOMIC DNA]</scope>
    <source>
        <strain evidence="14 15">Y57</strain>
    </source>
</reference>
<keyword evidence="5 9" id="KW-0798">TonB box</keyword>
<dbReference type="InterPro" id="IPR039426">
    <property type="entry name" value="TonB-dep_rcpt-like"/>
</dbReference>
<keyword evidence="7 8" id="KW-0998">Cell outer membrane</keyword>
<protein>
    <submittedName>
        <fullName evidence="14">TonB-dependent receptor</fullName>
    </submittedName>
</protein>
<comment type="caution">
    <text evidence="14">The sequence shown here is derived from an EMBL/GenBank/DDBJ whole genome shotgun (WGS) entry which is preliminary data.</text>
</comment>
<dbReference type="Gene3D" id="2.40.170.20">
    <property type="entry name" value="TonB-dependent receptor, beta-barrel domain"/>
    <property type="match status" value="1"/>
</dbReference>
<dbReference type="PANTHER" id="PTHR30069">
    <property type="entry name" value="TONB-DEPENDENT OUTER MEMBRANE RECEPTOR"/>
    <property type="match status" value="1"/>
</dbReference>
<dbReference type="InterPro" id="IPR000531">
    <property type="entry name" value="Beta-barrel_TonB"/>
</dbReference>
<gene>
    <name evidence="14" type="ORF">J0A65_09740</name>
</gene>
<accession>A0ABS3CSQ0</accession>
<name>A0ABS3CSQ0_9ALTE</name>
<feature type="domain" description="TonB-dependent receptor-like beta-barrel" evidence="12">
    <location>
        <begin position="304"/>
        <end position="756"/>
    </location>
</feature>
<dbReference type="Pfam" id="PF13620">
    <property type="entry name" value="CarboxypepD_reg"/>
    <property type="match status" value="1"/>
</dbReference>
<evidence type="ECO:0000256" key="6">
    <source>
        <dbReference type="ARBA" id="ARBA00023136"/>
    </source>
</evidence>
<dbReference type="InterPro" id="IPR008969">
    <property type="entry name" value="CarboxyPept-like_regulatory"/>
</dbReference>
<dbReference type="InterPro" id="IPR037066">
    <property type="entry name" value="Plug_dom_sf"/>
</dbReference>
<feature type="region of interest" description="Disordered" evidence="10">
    <location>
        <begin position="277"/>
        <end position="299"/>
    </location>
</feature>
<keyword evidence="2 8" id="KW-0813">Transport</keyword>
<evidence type="ECO:0000313" key="15">
    <source>
        <dbReference type="Proteomes" id="UP000663992"/>
    </source>
</evidence>
<dbReference type="Pfam" id="PF00593">
    <property type="entry name" value="TonB_dep_Rec_b-barrel"/>
    <property type="match status" value="1"/>
</dbReference>
<evidence type="ECO:0000256" key="5">
    <source>
        <dbReference type="ARBA" id="ARBA00023077"/>
    </source>
</evidence>
<keyword evidence="14" id="KW-0675">Receptor</keyword>
<keyword evidence="15" id="KW-1185">Reference proteome</keyword>
<dbReference type="PROSITE" id="PS52016">
    <property type="entry name" value="TONB_DEPENDENT_REC_3"/>
    <property type="match status" value="1"/>
</dbReference>
<keyword evidence="3 8" id="KW-1134">Transmembrane beta strand</keyword>
<dbReference type="SUPFAM" id="SSF49464">
    <property type="entry name" value="Carboxypeptidase regulatory domain-like"/>
    <property type="match status" value="1"/>
</dbReference>
<keyword evidence="4 8" id="KW-0812">Transmembrane</keyword>
<evidence type="ECO:0000256" key="4">
    <source>
        <dbReference type="ARBA" id="ARBA00022692"/>
    </source>
</evidence>
<dbReference type="SUPFAM" id="SSF56935">
    <property type="entry name" value="Porins"/>
    <property type="match status" value="1"/>
</dbReference>
<dbReference type="InterPro" id="IPR012910">
    <property type="entry name" value="Plug_dom"/>
</dbReference>
<proteinExistence type="inferred from homology"/>
<evidence type="ECO:0000256" key="7">
    <source>
        <dbReference type="ARBA" id="ARBA00023237"/>
    </source>
</evidence>
<feature type="chain" id="PRO_5045520421" evidence="11">
    <location>
        <begin position="22"/>
        <end position="787"/>
    </location>
</feature>
<organism evidence="14 15">
    <name type="scientific">Bowmanella yangjiangensis</name>
    <dbReference type="NCBI Taxonomy" id="2811230"/>
    <lineage>
        <taxon>Bacteria</taxon>
        <taxon>Pseudomonadati</taxon>
        <taxon>Pseudomonadota</taxon>
        <taxon>Gammaproteobacteria</taxon>
        <taxon>Alteromonadales</taxon>
        <taxon>Alteromonadaceae</taxon>
        <taxon>Bowmanella</taxon>
    </lineage>
</organism>
<evidence type="ECO:0000259" key="12">
    <source>
        <dbReference type="Pfam" id="PF00593"/>
    </source>
</evidence>
<dbReference type="Gene3D" id="2.60.40.1120">
    <property type="entry name" value="Carboxypeptidase-like, regulatory domain"/>
    <property type="match status" value="1"/>
</dbReference>
<feature type="domain" description="TonB-dependent receptor plug" evidence="13">
    <location>
        <begin position="119"/>
        <end position="222"/>
    </location>
</feature>
<dbReference type="Proteomes" id="UP000663992">
    <property type="component" value="Unassembled WGS sequence"/>
</dbReference>
<evidence type="ECO:0000256" key="9">
    <source>
        <dbReference type="RuleBase" id="RU003357"/>
    </source>
</evidence>
<evidence type="ECO:0000256" key="1">
    <source>
        <dbReference type="ARBA" id="ARBA00004571"/>
    </source>
</evidence>
<dbReference type="PANTHER" id="PTHR30069:SF40">
    <property type="entry name" value="TONB-DEPENDENT RECEPTOR NMB0964-RELATED"/>
    <property type="match status" value="1"/>
</dbReference>
<evidence type="ECO:0000256" key="2">
    <source>
        <dbReference type="ARBA" id="ARBA00022448"/>
    </source>
</evidence>
<keyword evidence="6 8" id="KW-0472">Membrane</keyword>
<feature type="signal peptide" evidence="11">
    <location>
        <begin position="1"/>
        <end position="21"/>
    </location>
</feature>
<evidence type="ECO:0000259" key="13">
    <source>
        <dbReference type="Pfam" id="PF07715"/>
    </source>
</evidence>
<dbReference type="InterPro" id="IPR036942">
    <property type="entry name" value="Beta-barrel_TonB_sf"/>
</dbReference>
<dbReference type="Gene3D" id="2.170.130.10">
    <property type="entry name" value="TonB-dependent receptor, plug domain"/>
    <property type="match status" value="1"/>
</dbReference>
<dbReference type="RefSeq" id="WP_206593980.1">
    <property type="nucleotide sequence ID" value="NZ_JAFKCS010000007.1"/>
</dbReference>
<sequence length="787" mass="85923">MMKKHLIAVSLSSLFSVTAIAQSLQGQVVDTNGQPVSGANIELHGIHGTQTADANGQFFYPQVREGKVELHVSAPGFAHKSVRLDVQSQGLADLRIVLLDTSIEVVDVTASPFHASAIESALPVTVLSGDRLRNKQASTLGDTLAGEVGVHSNFHGSVASTPIIRGLDGPRVLISQNGLDAGDASRVGPDHAVSAEASTATQIEVLRGPATLFYGSGAIGGVVNVVDNRVPTDSQTRGEWLLERESVNNQKLASFNLNTGTDRVAIHADGYWRESDDYHSAGPAEQFAEPSSSSQVKNSAAESQGYTLGASYLLDNGYLGLAFGRLDREYGIPGHSHGEEDVAVFADMQQDRVQLISELRFEQGLINTLNLKMAYTDYQHEEIEEGLVGTKFANDSKEARIEFLHNEILGWHGGLSLHYKRSDFSAVGNEAFTPPSVTDSLALAVMEERHFGPVLAQFGARIERTTLTTDELRFPLGVVHDEHDHNAETGDLIIRRFDADHEFDPYSLSLGLVWDFQEGYNLGLSLSHSQRAPSASELLSFGPHIGTGSFEVGALFQLYEDEEGHASLGLTDKAIDLETANNIDLTLRKFNGDVGFILNAFYNQIDNYYYQQATSLLADSGHGHDHDHDHDHGHGEGELPVYLFAQDDVLLHGFESQVFWQFLPSWKLSLQGDYVRARLQDGGDLPRTPPLRLGANLSYQSQAISADVGLTRYFSQDKTAQLETETDGYTLLDANLTYHLSLGSHDLALYIKGHNLMDEEARPHTSFLKHLAPLPGRSVALGIRGYF</sequence>
<evidence type="ECO:0000256" key="10">
    <source>
        <dbReference type="SAM" id="MobiDB-lite"/>
    </source>
</evidence>
<evidence type="ECO:0000256" key="3">
    <source>
        <dbReference type="ARBA" id="ARBA00022452"/>
    </source>
</evidence>
<dbReference type="Pfam" id="PF07715">
    <property type="entry name" value="Plug"/>
    <property type="match status" value="1"/>
</dbReference>
<dbReference type="EMBL" id="JAFKCS010000007">
    <property type="protein sequence ID" value="MBN7820147.1"/>
    <property type="molecule type" value="Genomic_DNA"/>
</dbReference>
<evidence type="ECO:0000256" key="8">
    <source>
        <dbReference type="PROSITE-ProRule" id="PRU01360"/>
    </source>
</evidence>
<keyword evidence="11" id="KW-0732">Signal</keyword>
<evidence type="ECO:0000313" key="14">
    <source>
        <dbReference type="EMBL" id="MBN7820147.1"/>
    </source>
</evidence>
<comment type="similarity">
    <text evidence="8 9">Belongs to the TonB-dependent receptor family.</text>
</comment>
<feature type="compositionally biased region" description="Polar residues" evidence="10">
    <location>
        <begin position="289"/>
        <end position="299"/>
    </location>
</feature>
<comment type="subcellular location">
    <subcellularLocation>
        <location evidence="1 8">Cell outer membrane</location>
        <topology evidence="1 8">Multi-pass membrane protein</topology>
    </subcellularLocation>
</comment>
<evidence type="ECO:0000256" key="11">
    <source>
        <dbReference type="SAM" id="SignalP"/>
    </source>
</evidence>